<dbReference type="Proteomes" id="UP001152622">
    <property type="component" value="Chromosome 4"/>
</dbReference>
<organism evidence="2 3">
    <name type="scientific">Synaphobranchus kaupii</name>
    <name type="common">Kaup's arrowtooth eel</name>
    <dbReference type="NCBI Taxonomy" id="118154"/>
    <lineage>
        <taxon>Eukaryota</taxon>
        <taxon>Metazoa</taxon>
        <taxon>Chordata</taxon>
        <taxon>Craniata</taxon>
        <taxon>Vertebrata</taxon>
        <taxon>Euteleostomi</taxon>
        <taxon>Actinopterygii</taxon>
        <taxon>Neopterygii</taxon>
        <taxon>Teleostei</taxon>
        <taxon>Anguilliformes</taxon>
        <taxon>Synaphobranchidae</taxon>
        <taxon>Synaphobranchus</taxon>
    </lineage>
</organism>
<gene>
    <name evidence="2" type="ORF">SKAU_G00147020</name>
</gene>
<protein>
    <submittedName>
        <fullName evidence="2">Uncharacterized protein</fullName>
    </submittedName>
</protein>
<feature type="region of interest" description="Disordered" evidence="1">
    <location>
        <begin position="1"/>
        <end position="57"/>
    </location>
</feature>
<evidence type="ECO:0000256" key="1">
    <source>
        <dbReference type="SAM" id="MobiDB-lite"/>
    </source>
</evidence>
<proteinExistence type="predicted"/>
<feature type="compositionally biased region" description="Basic residues" evidence="1">
    <location>
        <begin position="25"/>
        <end position="38"/>
    </location>
</feature>
<comment type="caution">
    <text evidence="2">The sequence shown here is derived from an EMBL/GenBank/DDBJ whole genome shotgun (WGS) entry which is preliminary data.</text>
</comment>
<sequence length="149" mass="16440">MSSNGRRFDQSNPRGLRPPAVISQKRIRFAVRGPHRSVRPATGQDPRQRLAPATADHGSWRGRQLFLPSRSQLPDSHWLKQALLIGQLPPCHVLPPDGRTLPLQPLFLDGWLGVMGSRAQRRGRPVQSDRVTQTPSLPDHTTSTQGGGA</sequence>
<evidence type="ECO:0000313" key="3">
    <source>
        <dbReference type="Proteomes" id="UP001152622"/>
    </source>
</evidence>
<name>A0A9Q1J4J3_SYNKA</name>
<reference evidence="2" key="1">
    <citation type="journal article" date="2023" name="Science">
        <title>Genome structures resolve the early diversification of teleost fishes.</title>
        <authorList>
            <person name="Parey E."/>
            <person name="Louis A."/>
            <person name="Montfort J."/>
            <person name="Bouchez O."/>
            <person name="Roques C."/>
            <person name="Iampietro C."/>
            <person name="Lluch J."/>
            <person name="Castinel A."/>
            <person name="Donnadieu C."/>
            <person name="Desvignes T."/>
            <person name="Floi Bucao C."/>
            <person name="Jouanno E."/>
            <person name="Wen M."/>
            <person name="Mejri S."/>
            <person name="Dirks R."/>
            <person name="Jansen H."/>
            <person name="Henkel C."/>
            <person name="Chen W.J."/>
            <person name="Zahm M."/>
            <person name="Cabau C."/>
            <person name="Klopp C."/>
            <person name="Thompson A.W."/>
            <person name="Robinson-Rechavi M."/>
            <person name="Braasch I."/>
            <person name="Lecointre G."/>
            <person name="Bobe J."/>
            <person name="Postlethwait J.H."/>
            <person name="Berthelot C."/>
            <person name="Roest Crollius H."/>
            <person name="Guiguen Y."/>
        </authorList>
    </citation>
    <scope>NUCLEOTIDE SEQUENCE</scope>
    <source>
        <strain evidence="2">WJC10195</strain>
    </source>
</reference>
<feature type="compositionally biased region" description="Polar residues" evidence="1">
    <location>
        <begin position="1"/>
        <end position="13"/>
    </location>
</feature>
<dbReference type="EMBL" id="JAINUF010000004">
    <property type="protein sequence ID" value="KAJ8365871.1"/>
    <property type="molecule type" value="Genomic_DNA"/>
</dbReference>
<accession>A0A9Q1J4J3</accession>
<feature type="region of interest" description="Disordered" evidence="1">
    <location>
        <begin position="119"/>
        <end position="149"/>
    </location>
</feature>
<dbReference type="AlphaFoldDB" id="A0A9Q1J4J3"/>
<feature type="compositionally biased region" description="Polar residues" evidence="1">
    <location>
        <begin position="129"/>
        <end position="149"/>
    </location>
</feature>
<keyword evidence="3" id="KW-1185">Reference proteome</keyword>
<evidence type="ECO:0000313" key="2">
    <source>
        <dbReference type="EMBL" id="KAJ8365871.1"/>
    </source>
</evidence>